<sequence length="735" mass="82399">MLIGCLFFASCDDEVEHYKVPKAQYGTVVEVLEARDNFTHFLKGVEMLDMRYALESSSYTLFPPTDKAFEKYFSEKGISGLDDLSKEELTGVISNHVTRNAITWDKLLKMGWRGWLEEDEKGPDGDGSWAFKRPTVYQAPNPVETDKDGKSYKVWQAKKFLPLMADHYYCGMREPGDYEFLFGEKSPWGKPVQYTGKHVHRATVVEHDIAASNGVLHALDHVIPPLENIDRTLTAQGNRFGLFKSLLDRFAQYEQSFQGTNEQPINDLGYRDTVYVKRYERIHDIGYDIINIHASNQTIYSEPKAFTAFVPTDDALNAYFNETFVSYGYESIDAVPDKLIYFLVSNHLAQTFNTWVRPSQLDLCVSGLKEPVSIDKDQDVEYVEFCNNGVLYGLSKVLEPNIYKSVASTILFNPEYSFSMNLMFLSSEITELLSNVDQELTYFALSDNAFKDAGIRYDPILEVFLKDVLNPVTNEWTEEPMNLSSVQALLKGHVGVEFNLEDRNRRVFLRSVQGGYIGVEAGEAFGGGNQEEGERVAILSSDPRGNNGTTHLLASPLKHATLNASDHITKDEETVKPEYKEFRLLLQKTGLFGDSEYGSISFLGNSDYTILIPTNESIVAAVAAGQIPGLDELGRTNTEEDQEKLLGYLKRYFVQGERVFTDGRLNGTFRTLATDAKGDRVTITLENQPGSLRILNGAGEGNDLSVKGGSVSDIIARSSTIHQIDGVLLLDDQNP</sequence>
<keyword evidence="3" id="KW-1185">Reference proteome</keyword>
<dbReference type="Gene3D" id="2.30.180.10">
    <property type="entry name" value="FAS1 domain"/>
    <property type="match status" value="2"/>
</dbReference>
<dbReference type="PROSITE" id="PS50213">
    <property type="entry name" value="FAS1"/>
    <property type="match status" value="3"/>
</dbReference>
<dbReference type="Proteomes" id="UP001348817">
    <property type="component" value="Chromosome"/>
</dbReference>
<dbReference type="PANTHER" id="PTHR10900:SF77">
    <property type="entry name" value="FI19380P1"/>
    <property type="match status" value="1"/>
</dbReference>
<dbReference type="EMBL" id="AP025314">
    <property type="protein sequence ID" value="BDD09924.1"/>
    <property type="molecule type" value="Genomic_DNA"/>
</dbReference>
<evidence type="ECO:0000259" key="1">
    <source>
        <dbReference type="PROSITE" id="PS50213"/>
    </source>
</evidence>
<dbReference type="InterPro" id="IPR000782">
    <property type="entry name" value="FAS1_domain"/>
</dbReference>
<accession>A0AAU9CTZ4</accession>
<dbReference type="PANTHER" id="PTHR10900">
    <property type="entry name" value="PERIOSTIN-RELATED"/>
    <property type="match status" value="1"/>
</dbReference>
<dbReference type="InterPro" id="IPR050904">
    <property type="entry name" value="Adhesion/Biosynth-related"/>
</dbReference>
<dbReference type="AlphaFoldDB" id="A0AAU9CTZ4"/>
<reference evidence="2 3" key="1">
    <citation type="submission" date="2021-12" db="EMBL/GenBank/DDBJ databases">
        <title>Genome sequencing of bacteria with rrn-lacking chromosome and rrn-plasmid.</title>
        <authorList>
            <person name="Anda M."/>
            <person name="Iwasaki W."/>
        </authorList>
    </citation>
    <scope>NUCLEOTIDE SEQUENCE [LARGE SCALE GENOMIC DNA]</scope>
    <source>
        <strain evidence="2 3">DSM 100852</strain>
    </source>
</reference>
<dbReference type="SMART" id="SM00554">
    <property type="entry name" value="FAS1"/>
    <property type="match status" value="3"/>
</dbReference>
<gene>
    <name evidence="2" type="ORF">FUAX_23560</name>
</gene>
<dbReference type="KEGG" id="fax:FUAX_23560"/>
<dbReference type="Pfam" id="PF02469">
    <property type="entry name" value="Fasciclin"/>
    <property type="match status" value="2"/>
</dbReference>
<evidence type="ECO:0000313" key="3">
    <source>
        <dbReference type="Proteomes" id="UP001348817"/>
    </source>
</evidence>
<dbReference type="InterPro" id="IPR036378">
    <property type="entry name" value="FAS1_dom_sf"/>
</dbReference>
<name>A0AAU9CTZ4_9BACT</name>
<feature type="domain" description="FAS1" evidence="1">
    <location>
        <begin position="403"/>
        <end position="557"/>
    </location>
</feature>
<protein>
    <recommendedName>
        <fullName evidence="1">FAS1 domain-containing protein</fullName>
    </recommendedName>
</protein>
<evidence type="ECO:0000313" key="2">
    <source>
        <dbReference type="EMBL" id="BDD09924.1"/>
    </source>
</evidence>
<feature type="domain" description="FAS1" evidence="1">
    <location>
        <begin position="566"/>
        <end position="728"/>
    </location>
</feature>
<dbReference type="SUPFAM" id="SSF82153">
    <property type="entry name" value="FAS1 domain"/>
    <property type="match status" value="4"/>
</dbReference>
<organism evidence="2 3">
    <name type="scientific">Fulvitalea axinellae</name>
    <dbReference type="NCBI Taxonomy" id="1182444"/>
    <lineage>
        <taxon>Bacteria</taxon>
        <taxon>Pseudomonadati</taxon>
        <taxon>Bacteroidota</taxon>
        <taxon>Cytophagia</taxon>
        <taxon>Cytophagales</taxon>
        <taxon>Persicobacteraceae</taxon>
        <taxon>Fulvitalea</taxon>
    </lineage>
</organism>
<feature type="domain" description="FAS1" evidence="1">
    <location>
        <begin position="25"/>
        <end position="223"/>
    </location>
</feature>
<proteinExistence type="predicted"/>
<dbReference type="RefSeq" id="WP_338391508.1">
    <property type="nucleotide sequence ID" value="NZ_AP025314.1"/>
</dbReference>